<dbReference type="PATRIC" id="fig|1299334.3.peg.7814"/>
<organism evidence="1">
    <name type="scientific">Mycobacterium xenopi 4042</name>
    <dbReference type="NCBI Taxonomy" id="1299334"/>
    <lineage>
        <taxon>Bacteria</taxon>
        <taxon>Bacillati</taxon>
        <taxon>Actinomycetota</taxon>
        <taxon>Actinomycetes</taxon>
        <taxon>Mycobacteriales</taxon>
        <taxon>Mycobacteriaceae</taxon>
        <taxon>Mycobacterium</taxon>
    </lineage>
</organism>
<reference evidence="1" key="1">
    <citation type="submission" date="2014-01" db="EMBL/GenBank/DDBJ databases">
        <authorList>
            <person name="Brown-Elliot B."/>
            <person name="Wallace R."/>
            <person name="Lenaerts A."/>
            <person name="Ordway D."/>
            <person name="DeGroote M.A."/>
            <person name="Parker T."/>
            <person name="Sizemore C."/>
            <person name="Tallon L.J."/>
            <person name="Sadzewicz L.K."/>
            <person name="Sengamalay N."/>
            <person name="Fraser C.M."/>
            <person name="Hine E."/>
            <person name="Shefchek K.A."/>
            <person name="Das S.P."/>
            <person name="Tettelin H."/>
        </authorList>
    </citation>
    <scope>NUCLEOTIDE SEQUENCE [LARGE SCALE GENOMIC DNA]</scope>
    <source>
        <strain evidence="1">4042</strain>
    </source>
</reference>
<evidence type="ECO:0000313" key="1">
    <source>
        <dbReference type="EMBL" id="EUA23186.1"/>
    </source>
</evidence>
<dbReference type="AlphaFoldDB" id="X7ZVX6"/>
<proteinExistence type="predicted"/>
<gene>
    <name evidence="1" type="ORF">I553_5879</name>
</gene>
<name>X7ZVX6_MYCXE</name>
<sequence>MAGRVSTRAGRWKPRSMSWSANCARELIRAGILGCCRRNRCIVADRFHTVAARARLGADVAAVCAAPPSSAMPAHWIDSRCAGSSLLSMAWRCRH</sequence>
<comment type="caution">
    <text evidence="1">The sequence shown here is derived from an EMBL/GenBank/DDBJ whole genome shotgun (WGS) entry which is preliminary data.</text>
</comment>
<protein>
    <submittedName>
        <fullName evidence="1">Uncharacterized protein</fullName>
    </submittedName>
</protein>
<accession>X7ZVX6</accession>
<dbReference type="EMBL" id="JAOB01000069">
    <property type="protein sequence ID" value="EUA23186.1"/>
    <property type="molecule type" value="Genomic_DNA"/>
</dbReference>